<dbReference type="Proteomes" id="UP000298663">
    <property type="component" value="Unassembled WGS sequence"/>
</dbReference>
<feature type="region of interest" description="Disordered" evidence="4">
    <location>
        <begin position="3743"/>
        <end position="3769"/>
    </location>
</feature>
<feature type="domain" description="Ig-like" evidence="5">
    <location>
        <begin position="1959"/>
        <end position="2049"/>
    </location>
</feature>
<feature type="domain" description="Ig-like" evidence="5">
    <location>
        <begin position="2729"/>
        <end position="2821"/>
    </location>
</feature>
<dbReference type="CDD" id="cd00096">
    <property type="entry name" value="Ig"/>
    <property type="match status" value="8"/>
</dbReference>
<feature type="domain" description="Ig-like" evidence="5">
    <location>
        <begin position="2869"/>
        <end position="2960"/>
    </location>
</feature>
<proteinExistence type="predicted"/>
<accession>A0A4U5MKD8</accession>
<feature type="domain" description="Ig-like" evidence="5">
    <location>
        <begin position="3006"/>
        <end position="3093"/>
    </location>
</feature>
<evidence type="ECO:0000259" key="5">
    <source>
        <dbReference type="PROSITE" id="PS50835"/>
    </source>
</evidence>
<feature type="domain" description="Ig-like" evidence="5">
    <location>
        <begin position="636"/>
        <end position="729"/>
    </location>
</feature>
<dbReference type="InterPro" id="IPR036179">
    <property type="entry name" value="Ig-like_dom_sf"/>
</dbReference>
<dbReference type="EMBL" id="AZBU02000007">
    <property type="protein sequence ID" value="TKR69857.1"/>
    <property type="molecule type" value="Genomic_DNA"/>
</dbReference>
<feature type="domain" description="Ig-like" evidence="5">
    <location>
        <begin position="236"/>
        <end position="329"/>
    </location>
</feature>
<feature type="compositionally biased region" description="Gly residues" evidence="4">
    <location>
        <begin position="3760"/>
        <end position="3769"/>
    </location>
</feature>
<feature type="domain" description="Ig-like" evidence="5">
    <location>
        <begin position="3641"/>
        <end position="3729"/>
    </location>
</feature>
<dbReference type="GO" id="GO:0019899">
    <property type="term" value="F:enzyme binding"/>
    <property type="evidence" value="ECO:0007669"/>
    <property type="project" value="UniProtKB-ARBA"/>
</dbReference>
<feature type="domain" description="Ig-like" evidence="5">
    <location>
        <begin position="2344"/>
        <end position="2447"/>
    </location>
</feature>
<reference evidence="6 7" key="1">
    <citation type="journal article" date="2015" name="Genome Biol.">
        <title>Comparative genomics of Steinernema reveals deeply conserved gene regulatory networks.</title>
        <authorList>
            <person name="Dillman A.R."/>
            <person name="Macchietto M."/>
            <person name="Porter C.F."/>
            <person name="Rogers A."/>
            <person name="Williams B."/>
            <person name="Antoshechkin I."/>
            <person name="Lee M.M."/>
            <person name="Goodwin Z."/>
            <person name="Lu X."/>
            <person name="Lewis E.E."/>
            <person name="Goodrich-Blair H."/>
            <person name="Stock S.P."/>
            <person name="Adams B.J."/>
            <person name="Sternberg P.W."/>
            <person name="Mortazavi A."/>
        </authorList>
    </citation>
    <scope>NUCLEOTIDE SEQUENCE [LARGE SCALE GENOMIC DNA]</scope>
    <source>
        <strain evidence="6 7">ALL</strain>
    </source>
</reference>
<dbReference type="OrthoDB" id="6612025at2759"/>
<comment type="caution">
    <text evidence="6">The sequence shown here is derived from an EMBL/GenBank/DDBJ whole genome shotgun (WGS) entry which is preliminary data.</text>
</comment>
<dbReference type="PANTHER" id="PTHR47633:SF4">
    <property type="entry name" value="MYOPALLADIN ISOFORM X1"/>
    <property type="match status" value="1"/>
</dbReference>
<dbReference type="Gene3D" id="2.60.40.10">
    <property type="entry name" value="Immunoglobulins"/>
    <property type="match status" value="27"/>
</dbReference>
<evidence type="ECO:0000256" key="2">
    <source>
        <dbReference type="ARBA" id="ARBA00022490"/>
    </source>
</evidence>
<feature type="domain" description="Ig-like" evidence="5">
    <location>
        <begin position="1301"/>
        <end position="1390"/>
    </location>
</feature>
<evidence type="ECO:0000313" key="6">
    <source>
        <dbReference type="EMBL" id="TKR69857.1"/>
    </source>
</evidence>
<dbReference type="FunFam" id="2.60.40.10:FF:000119">
    <property type="entry name" value="Sallimus, isoform P"/>
    <property type="match status" value="11"/>
</dbReference>
<gene>
    <name evidence="6" type="ORF">L596_021954</name>
</gene>
<evidence type="ECO:0000313" key="7">
    <source>
        <dbReference type="Proteomes" id="UP000298663"/>
    </source>
</evidence>
<feature type="domain" description="Ig-like" evidence="5">
    <location>
        <begin position="1828"/>
        <end position="1918"/>
    </location>
</feature>
<dbReference type="FunFam" id="2.60.40.10:FF:000425">
    <property type="entry name" value="Myosin light chain kinase"/>
    <property type="match status" value="2"/>
</dbReference>
<dbReference type="InterPro" id="IPR003598">
    <property type="entry name" value="Ig_sub2"/>
</dbReference>
<feature type="domain" description="Ig-like" evidence="5">
    <location>
        <begin position="1563"/>
        <end position="1654"/>
    </location>
</feature>
<dbReference type="FunFam" id="2.60.40.10:FF:000697">
    <property type="entry name" value="titin isoform X1"/>
    <property type="match status" value="1"/>
</dbReference>
<feature type="domain" description="Ig-like" evidence="5">
    <location>
        <begin position="2492"/>
        <end position="2585"/>
    </location>
</feature>
<evidence type="ECO:0000256" key="3">
    <source>
        <dbReference type="ARBA" id="ARBA00023319"/>
    </source>
</evidence>
<feature type="domain" description="Ig-like" evidence="5">
    <location>
        <begin position="107"/>
        <end position="189"/>
    </location>
</feature>
<feature type="domain" description="Ig-like" evidence="5">
    <location>
        <begin position="1168"/>
        <end position="1260"/>
    </location>
</feature>
<dbReference type="Pfam" id="PF07679">
    <property type="entry name" value="I-set"/>
    <property type="match status" value="26"/>
</dbReference>
<dbReference type="SMART" id="SM00409">
    <property type="entry name" value="IG"/>
    <property type="match status" value="26"/>
</dbReference>
<dbReference type="FunFam" id="2.60.40.10:FF:002429">
    <property type="entry name" value="KETtiN (Drosophila actin-binding) homolog"/>
    <property type="match status" value="1"/>
</dbReference>
<protein>
    <recommendedName>
        <fullName evidence="5">Ig-like domain-containing protein</fullName>
    </recommendedName>
</protein>
<feature type="domain" description="Ig-like" evidence="5">
    <location>
        <begin position="902"/>
        <end position="995"/>
    </location>
</feature>
<keyword evidence="7" id="KW-1185">Reference proteome</keyword>
<dbReference type="InterPro" id="IPR007110">
    <property type="entry name" value="Ig-like_dom"/>
</dbReference>
<reference evidence="6 7" key="2">
    <citation type="journal article" date="2019" name="G3 (Bethesda)">
        <title>Hybrid Assembly of the Genome of the Entomopathogenic Nematode Steinernema carpocapsae Identifies the X-Chromosome.</title>
        <authorList>
            <person name="Serra L."/>
            <person name="Macchietto M."/>
            <person name="Macias-Munoz A."/>
            <person name="McGill C.J."/>
            <person name="Rodriguez I.M."/>
            <person name="Rodriguez B."/>
            <person name="Murad R."/>
            <person name="Mortazavi A."/>
        </authorList>
    </citation>
    <scope>NUCLEOTIDE SEQUENCE [LARGE SCALE GENOMIC DNA]</scope>
    <source>
        <strain evidence="6 7">ALL</strain>
    </source>
</reference>
<dbReference type="InterPro" id="IPR013783">
    <property type="entry name" value="Ig-like_fold"/>
</dbReference>
<dbReference type="InterPro" id="IPR003599">
    <property type="entry name" value="Ig_sub"/>
</dbReference>
<feature type="domain" description="Ig-like" evidence="5">
    <location>
        <begin position="503"/>
        <end position="595"/>
    </location>
</feature>
<sequence>MAILSKPVSEKMNIVHQNGFVVLQIQEATLADGGYFVCRAINQTGTAETNCTIVVHPKVDQIHTMHTHTTQNVQRHLDVDDVREMQYQYSQTKDQQAPTFLVPIRDCQCFEELGRSYFEARIAPVNDPSLRVIWLKDGHSLPNASRIQTFNNFGCVSLTIHPTYPEDAGTYTCVLHNVFGDTQCSANLTTMTHDTLQLGTQHEESLQQIGYLEGHQVHIGPQLRDRPEEFNSMEQPRVARPLGAKLEVNENDPVHFECRIQPASDVKMQVEWFHNGAPLAAAHRFRPMFDFGYVALDILYAYPEDSGKYTMVCKNELGQAETSLELVVNSQKTLYLDAQHPEGLERIQELEQPRDRGLIEVADRECDNPPKFLGNLENKQLVEDDSLHFDLKLTPINDPTMVVEWFHNGLPLKMANRVKTQYDFGFISLDLKGVIAEDSGTYAVRAKNDKGEDVRECQVEVQPHASVLSNTQHEESLGKIIELESMDKYGRKEVEDVGPQSGPKFIQPLPGNVGEVEEGSPLHLECKVEPVGDNSMKIIWLKDGQPLPHAHRFRTFHDFGFVSLDILHVYAEDSGTYTCVAQNDLGQDQTDSSFTCQAKNAIIGQTQHPSSVARIQELEAPKPAPEEAPEAAKQAPKFIKPLGTGQVLQANESDNVYLEAQISPVDDNTITYEWYHNGAPLRTGHKFVTTHDFGFIALNILYMYPEDSGVYTLVVRNAAGEARSDIEIQCGGKEGMITDTFHPTSISRITELEAPRPKAEEAPEAPKQAPQIARPLPPTIDSVHESQTLHLEAQVTPVDDNTLRCEWYHNGAPLKHSNRYRLMNDFGYVSLDIDYVIADDAGEYTLVVTNEAGQAQSTTKFDVDRLKSIMDETSHPESLRRIQEIEAVKPAMPSEPDLPPEPPVFTQQLNGPSDPLKEGQSVHMDCMVQPINDPNLRIEWYHNGKPVAFASRMRTIHDFGYVALEFLHVHPEDSGTYTCRAVNAAGEVRTDFTIECRAKRNLYLDTQHEESWNKIQEMENRQDIREPSPELNFPPPTFTEPLQNEDNLIEGDGVRLECRLVPVNDPTMKVYWTKNGQPLPEGSRFMPARNFDIVNLDLMAVYAEDSGVYTCRAVSEFGEAQTSCTVKCAPTDILLLDTQHQQSWNQIQEIENRKPLEPIVSEPEKMPPKFVIPLPQGVGEFQEGVPVHLECQVEPTNDNKLTVEWFHDGAPLSNGHRFRTTHDFGYVALDILYLFPQDAGTYTAVARNELGEAQTQASFNVISHGTIFGDVQHPNSWQKIQEIEAPKAGPEEPAPVVFGPPKVEPMESLERIEGQPAHFETRVTPTNDPKLQIMWFKDGAPLQNSNRFAHTHDFGYVSLDLAYTLPNDTGIYTVMAKNEHGEDSAQANLSVGDNPNIISDVQHETSWQKIQIIEAPKAAPEAAPEVAHGPPKFTQQLNSVTDLVEGQPAHFEAMYQPINDPKLKIQWFHNGRPLGMSNRMGMRNDFGLATLDIKYVLGQDIGDYRCVVTNDHGEDTTEGHLDCQRRPNILSDVQHPSSWQRIQEIEAPKAAPEPAPEAAYAKPTFTQPLQSLGDLQEGSVAFFEGRVIPVGDPNLQIQWFLNDTPLKESNRFAFTNDFGHVTLRISPVYTHDSGVYSCKAVNREGAALSNASLNVVGDEVLFLDTAHPASLQKIQQLEALDKNQRLEAPEMEFGKPVWTQTFQNVEVGDDGGVVQLAGFVEPVADPNLKIEWFLNGTPLQNANRFRSENNFGYVTLTIVHVFPQDSGVYSCKASNLHGEATTSATVKVAGYESLLLNTQHPVSWDRIQELERPKIIEEVEVVVEKEKPRFLTQLETYEVPEGTNVHLEATFQPARDSDLKVYWLKNGQPLGASQLVRTHHELGWACLDINGVNLDHNGVYTLKIENSEGEAATSGSIKVAGIGDILGDTSHEESWRRIQEIEAPKEPAPEPPPPEYDLPSIQTQISDIECDEGDPAIFEATYQPTNDPNLKVQWIRNGEPLAHGSKYAIAHDFGYATLGVGYTFPEDQGVYQLRVWNDKGEAVSSATLKCHGKDVILGDVQHEESWRRIQEIEAPKAPAPEMPPAPKVPPKFTSPISQVGELVEGQPAHFEATIEPIDDADLRIQWYLNGTPVTASSRVKMINDFGWVIMDINSTEPRDTGEWTCVATNSAGEAKASTDLSVQGRETLLLDPLHPQSLEIIREIEAGKPEPEEAPAPVFDAPKITVQLQAIPGLTEGDSAHLEAQFTPVGDPNLKVEWYKDGAPLYAANRHRMVSDFGFAILDILYLLAHDQGEYKLRVFNDNGEAFTTANLAIEARPNLILTAQDENKARAVQEIEDARNRRPEEVDTTPQERMPVFVEPLSAPVQCESGDRAHFSARYEPLDDNQLKIQWFLNGRPLKLGSRVKTINDFGYVVLEISPVYPEDSGEYTCKAINRVGEAVTSTQLQCTPKENIITQSQLPDRMSGAQVRINEIEAPKPAPEAQPDVVHGPPKFTTQLPQLPQLVEGQMIHLDCQVEPVADPRLKIEWFHNGNPIRNSNRMKTIHDFGFVVLELTPAEPQDTGKWTCKATNDHGSAEISCDIQVSGDSGVSYEWASAGERRERINELEDWIHRPKEQLDQPVRDFGPPVFTQQLTDLGTLSEADATSFMCILEPVGDPTMRVEWTHNGHAIPYSNRIHMANDFGVISLLIKHLITQDAGEYRCIARNAKGEAQTVGKVVVESLEQVDAPEIVQPLVDNIDNVAEGESIHLETRVLPINDPKLQVQWLRNGAPLPDASRFKTNFEFGFVTLDILYAYPEDNGDYELVAFNDKGEAKTKTHITVHPKSSLIFTPQAPGSRVDSIESHLRQYTRAAVALTEADAYDEKSGQPPVFKANLLNIGVEEGDFCRFETQVAPIGDPYLKVEWFKDGKPVLIGNRIRSTLDFGFASLDLLYALPDDTGEYTCVATNRHGQAKMTAKLACSGARGIITESQMPQGVLVSDVRKNQNQKLHWKETMEEQSRVKQAPQFTIKPRNIQSVEGEPARFECAVIGNPKPKVTWYINGTQALHSHRHKLNYDGIHYLTITHSKISDAGEIVAIAKNSEGEVLASANLDVFQKKDFRHVKLKPAQFMTSDELAERQAQWQRETMGTLSQAFEQATKADVQKLVRLERSVSPIEPLETEELMQKFTKPKDEQFYDKLAYVEHARPQYEGLKLEEVPLKPGRIEKYEPPKEEMEQVQLKARQAKEAQKLAGEKPNWAAGGANLGNVENRFNRLPELEKEVPVPARDTVRLKTAKPTRAGELPPMDHVQIETEKAKVAPVRQGPEVPKEVNVPAKDQVNIKQKFQPVAKQPFEPVKIDAGPMKQTPPVIKEKLAESTISNKNTLLYQSYREHQESSMSVTREEYHQEHLSVETEMSGVHRHEYVYSPRSRERMIGFTMTRPQPTKIGQSQKAPPVFSQQLKPAQAQIGRSARFFCAFDGAQPINVTWYHNGKELKSAFDTQIRTTNTGSTLDLGKLKETHQGEYMCRIENVAGKCESSANLQIQAAVNQGVAPDFKTRMNDARATQNASTTFVCVVGGTPKPVITWFKDGKQLPNDGRYKMLAQGDQYSLQLDDVLPPDGGIYECVAKNAAGEARCKAKLNVVLAKTGQGQEVGPRIEAPRFVAQIQPVVADEGKPSEFRAKYSGSPDPAIRWYRNNEPIKPGRNYDFGQAKGEAWLKILNCQQEDVAEYKCDAVNPGGKATTVANLVLKPKGGRIMMVTKTSGGSSGTGQAAANGAPKTGGGAKTRG</sequence>
<feature type="domain" description="Ig-like" evidence="5">
    <location>
        <begin position="770"/>
        <end position="862"/>
    </location>
</feature>
<name>A0A4U5MKD8_STECR</name>
<feature type="domain" description="Ig-like" evidence="5">
    <location>
        <begin position="1431"/>
        <end position="1522"/>
    </location>
</feature>
<feature type="domain" description="Ig-like" evidence="5">
    <location>
        <begin position="1696"/>
        <end position="1789"/>
    </location>
</feature>
<feature type="domain" description="Ig-like" evidence="5">
    <location>
        <begin position="2090"/>
        <end position="2181"/>
    </location>
</feature>
<evidence type="ECO:0000256" key="4">
    <source>
        <dbReference type="SAM" id="MobiDB-lite"/>
    </source>
</evidence>
<dbReference type="FunFam" id="2.60.40.10:FF:001721">
    <property type="entry name" value="KETtiN (Drosophila actin-binding) homolog"/>
    <property type="match status" value="1"/>
</dbReference>
<dbReference type="InterPro" id="IPR013098">
    <property type="entry name" value="Ig_I-set"/>
</dbReference>
<keyword evidence="2" id="KW-0963">Cytoplasm</keyword>
<dbReference type="FunFam" id="2.60.40.10:FF:000962">
    <property type="entry name" value="titin isoform X1"/>
    <property type="match status" value="7"/>
</dbReference>
<dbReference type="PANTHER" id="PTHR47633">
    <property type="entry name" value="IMMUNOGLOBULIN"/>
    <property type="match status" value="1"/>
</dbReference>
<feature type="domain" description="Ig-like" evidence="5">
    <location>
        <begin position="1036"/>
        <end position="1127"/>
    </location>
</feature>
<feature type="domain" description="Ig-like" evidence="5">
    <location>
        <begin position="2627"/>
        <end position="2719"/>
    </location>
</feature>
<dbReference type="SUPFAM" id="SSF48726">
    <property type="entry name" value="Immunoglobulin"/>
    <property type="match status" value="27"/>
</dbReference>
<keyword evidence="3" id="KW-0393">Immunoglobulin domain</keyword>
<feature type="domain" description="Ig-like" evidence="5">
    <location>
        <begin position="3534"/>
        <end position="3622"/>
    </location>
</feature>
<dbReference type="FunFam" id="2.60.40.10:FF:002009">
    <property type="match status" value="2"/>
</dbReference>
<dbReference type="PROSITE" id="PS50835">
    <property type="entry name" value="IG_LIKE"/>
    <property type="match status" value="26"/>
</dbReference>
<feature type="domain" description="Ig-like" evidence="5">
    <location>
        <begin position="370"/>
        <end position="460"/>
    </location>
</feature>
<comment type="subcellular location">
    <subcellularLocation>
        <location evidence="1">Cytoplasm</location>
    </subcellularLocation>
</comment>
<feature type="domain" description="Ig-like" evidence="5">
    <location>
        <begin position="3434"/>
        <end position="3523"/>
    </location>
</feature>
<feature type="compositionally biased region" description="Low complexity" evidence="4">
    <location>
        <begin position="3743"/>
        <end position="3758"/>
    </location>
</feature>
<dbReference type="STRING" id="34508.A0A4U5MKD8"/>
<dbReference type="SMART" id="SM00408">
    <property type="entry name" value="IGc2"/>
    <property type="match status" value="20"/>
</dbReference>
<dbReference type="GO" id="GO:0031672">
    <property type="term" value="C:A band"/>
    <property type="evidence" value="ECO:0007669"/>
    <property type="project" value="UniProtKB-ARBA"/>
</dbReference>
<evidence type="ECO:0000256" key="1">
    <source>
        <dbReference type="ARBA" id="ARBA00004496"/>
    </source>
</evidence>
<feature type="domain" description="Ig-like" evidence="5">
    <location>
        <begin position="2222"/>
        <end position="2313"/>
    </location>
</feature>
<dbReference type="FunFam" id="2.60.40.10:FF:001843">
    <property type="entry name" value="KETtiN (Drosophila actin-binding) homolog"/>
    <property type="match status" value="1"/>
</dbReference>
<organism evidence="6 7">
    <name type="scientific">Steinernema carpocapsae</name>
    <name type="common">Entomopathogenic nematode</name>
    <dbReference type="NCBI Taxonomy" id="34508"/>
    <lineage>
        <taxon>Eukaryota</taxon>
        <taxon>Metazoa</taxon>
        <taxon>Ecdysozoa</taxon>
        <taxon>Nematoda</taxon>
        <taxon>Chromadorea</taxon>
        <taxon>Rhabditida</taxon>
        <taxon>Tylenchina</taxon>
        <taxon>Panagrolaimomorpha</taxon>
        <taxon>Strongyloidoidea</taxon>
        <taxon>Steinernematidae</taxon>
        <taxon>Steinernema</taxon>
    </lineage>
</organism>